<dbReference type="Gene3D" id="3.40.50.300">
    <property type="entry name" value="P-loop containing nucleotide triphosphate hydrolases"/>
    <property type="match status" value="1"/>
</dbReference>
<protein>
    <submittedName>
        <fullName evidence="1">Uncharacterized protein, chloroplastic</fullName>
    </submittedName>
</protein>
<dbReference type="InterPro" id="IPR053262">
    <property type="entry name" value="ArsA_ATPase-like"/>
</dbReference>
<dbReference type="PANTHER" id="PTHR43868">
    <property type="entry name" value="OS02G0711200 PROTEIN"/>
    <property type="match status" value="1"/>
</dbReference>
<dbReference type="Proteomes" id="UP000288805">
    <property type="component" value="Unassembled WGS sequence"/>
</dbReference>
<reference evidence="1 2" key="1">
    <citation type="journal article" date="2018" name="PLoS Genet.">
        <title>Population sequencing reveals clonal diversity and ancestral inbreeding in the grapevine cultivar Chardonnay.</title>
        <authorList>
            <person name="Roach M.J."/>
            <person name="Johnson D.L."/>
            <person name="Bohlmann J."/>
            <person name="van Vuuren H.J."/>
            <person name="Jones S.J."/>
            <person name="Pretorius I.S."/>
            <person name="Schmidt S.A."/>
            <person name="Borneman A.R."/>
        </authorList>
    </citation>
    <scope>NUCLEOTIDE SEQUENCE [LARGE SCALE GENOMIC DNA]</scope>
    <source>
        <strain evidence="2">cv. Chardonnay</strain>
        <tissue evidence="1">Leaf</tissue>
    </source>
</reference>
<dbReference type="AlphaFoldDB" id="A0A438JX86"/>
<organism evidence="1 2">
    <name type="scientific">Vitis vinifera</name>
    <name type="common">Grape</name>
    <dbReference type="NCBI Taxonomy" id="29760"/>
    <lineage>
        <taxon>Eukaryota</taxon>
        <taxon>Viridiplantae</taxon>
        <taxon>Streptophyta</taxon>
        <taxon>Embryophyta</taxon>
        <taxon>Tracheophyta</taxon>
        <taxon>Spermatophyta</taxon>
        <taxon>Magnoliopsida</taxon>
        <taxon>eudicotyledons</taxon>
        <taxon>Gunneridae</taxon>
        <taxon>Pentapetalae</taxon>
        <taxon>rosids</taxon>
        <taxon>Vitales</taxon>
        <taxon>Vitaceae</taxon>
        <taxon>Viteae</taxon>
        <taxon>Vitis</taxon>
    </lineage>
</organism>
<proteinExistence type="predicted"/>
<dbReference type="PANTHER" id="PTHR43868:SF1">
    <property type="entry name" value="P-LOOP CONTAINING NUCLEOSIDE TRIPHOSPHATE HYDROLASES SUPERFAMILY PROTEIN"/>
    <property type="match status" value="1"/>
</dbReference>
<accession>A0A438JX86</accession>
<dbReference type="EMBL" id="QGNW01000024">
    <property type="protein sequence ID" value="RVX13549.1"/>
    <property type="molecule type" value="Genomic_DNA"/>
</dbReference>
<sequence length="198" mass="22142">MLLNPTVEYLLNCKIGTSPIICNNNLLAVRLETIKVVGDELGVLPRMDSVFTLLALERLVGFLGNLGRRNLRKDKYDIIIYDGINTEETLRMIGVTSRARLCLKYLHNMAERTDIGRLVGPSLLRLVDEAMSLSIRGSNLNGKMSSEIWDILEHAFERGSSAFREPHEFGYYLVVEPNNPALVSSALRYWGCAIQAGA</sequence>
<comment type="caution">
    <text evidence="1">The sequence shown here is derived from an EMBL/GenBank/DDBJ whole genome shotgun (WGS) entry which is preliminary data.</text>
</comment>
<evidence type="ECO:0000313" key="1">
    <source>
        <dbReference type="EMBL" id="RVX13549.1"/>
    </source>
</evidence>
<name>A0A438JX86_VITVI</name>
<evidence type="ECO:0000313" key="2">
    <source>
        <dbReference type="Proteomes" id="UP000288805"/>
    </source>
</evidence>
<gene>
    <name evidence="1" type="primary">VvCHDp000415_1</name>
    <name evidence="1" type="ORF">CK203_020930</name>
</gene>
<dbReference type="InterPro" id="IPR027417">
    <property type="entry name" value="P-loop_NTPase"/>
</dbReference>